<dbReference type="GO" id="GO:0140078">
    <property type="term" value="F:class I DNA-(apurinic or apyrimidinic site) endonuclease activity"/>
    <property type="evidence" value="ECO:0007669"/>
    <property type="project" value="UniProtKB-EC"/>
</dbReference>
<evidence type="ECO:0000256" key="13">
    <source>
        <dbReference type="ARBA" id="ARBA00023125"/>
    </source>
</evidence>
<dbReference type="PANTHER" id="PTHR22993:SF9">
    <property type="entry name" value="FORMAMIDOPYRIMIDINE-DNA GLYCOSYLASE"/>
    <property type="match status" value="1"/>
</dbReference>
<evidence type="ECO:0000256" key="11">
    <source>
        <dbReference type="ARBA" id="ARBA00022801"/>
    </source>
</evidence>
<dbReference type="Pfam" id="PF01149">
    <property type="entry name" value="Fapy_DNA_glyco"/>
    <property type="match status" value="1"/>
</dbReference>
<dbReference type="InterPro" id="IPR035937">
    <property type="entry name" value="FPG_N"/>
</dbReference>
<evidence type="ECO:0000259" key="21">
    <source>
        <dbReference type="PROSITE" id="PS51066"/>
    </source>
</evidence>
<dbReference type="NCBIfam" id="TIGR00577">
    <property type="entry name" value="fpg"/>
    <property type="match status" value="1"/>
</dbReference>
<evidence type="ECO:0000259" key="22">
    <source>
        <dbReference type="PROSITE" id="PS51068"/>
    </source>
</evidence>
<dbReference type="EC" id="4.2.99.18" evidence="6"/>
<comment type="catalytic activity">
    <reaction evidence="1">
        <text>Hydrolysis of DNA containing ring-opened 7-methylguanine residues, releasing 2,6-diamino-4-hydroxy-5-(N-methyl)formamidopyrimidine.</text>
        <dbReference type="EC" id="3.2.2.23"/>
    </reaction>
</comment>
<dbReference type="GO" id="GO:0006284">
    <property type="term" value="P:base-excision repair"/>
    <property type="evidence" value="ECO:0007669"/>
    <property type="project" value="InterPro"/>
</dbReference>
<dbReference type="FunFam" id="1.10.8.50:FF:000003">
    <property type="entry name" value="Formamidopyrimidine-DNA glycosylase"/>
    <property type="match status" value="1"/>
</dbReference>
<keyword evidence="16" id="KW-0511">Multifunctional enzyme</keyword>
<dbReference type="SMART" id="SM01232">
    <property type="entry name" value="H2TH"/>
    <property type="match status" value="1"/>
</dbReference>
<comment type="similarity">
    <text evidence="3">Belongs to the FPG family.</text>
</comment>
<dbReference type="Pfam" id="PF06831">
    <property type="entry name" value="H2TH"/>
    <property type="match status" value="1"/>
</dbReference>
<dbReference type="SUPFAM" id="SSF57716">
    <property type="entry name" value="Glucocorticoid receptor-like (DNA-binding domain)"/>
    <property type="match status" value="1"/>
</dbReference>
<dbReference type="GO" id="GO:0008270">
    <property type="term" value="F:zinc ion binding"/>
    <property type="evidence" value="ECO:0007669"/>
    <property type="project" value="UniProtKB-KW"/>
</dbReference>
<evidence type="ECO:0000256" key="16">
    <source>
        <dbReference type="ARBA" id="ARBA00023268"/>
    </source>
</evidence>
<dbReference type="GO" id="GO:0003684">
    <property type="term" value="F:damaged DNA binding"/>
    <property type="evidence" value="ECO:0007669"/>
    <property type="project" value="InterPro"/>
</dbReference>
<proteinExistence type="inferred from homology"/>
<dbReference type="PANTHER" id="PTHR22993">
    <property type="entry name" value="FORMAMIDOPYRIMIDINE-DNA GLYCOSYLASE"/>
    <property type="match status" value="1"/>
</dbReference>
<dbReference type="InterPro" id="IPR000214">
    <property type="entry name" value="Znf_DNA_glyclase/AP_lyase"/>
</dbReference>
<dbReference type="Proteomes" id="UP000318709">
    <property type="component" value="Chromosome"/>
</dbReference>
<comment type="catalytic activity">
    <reaction evidence="19">
        <text>2'-deoxyribonucleotide-(2'-deoxyribose 5'-phosphate)-2'-deoxyribonucleotide-DNA = a 3'-end 2'-deoxyribonucleotide-(2,3-dehydro-2,3-deoxyribose 5'-phosphate)-DNA + a 5'-end 5'-phospho-2'-deoxyribonucleoside-DNA + H(+)</text>
        <dbReference type="Rhea" id="RHEA:66592"/>
        <dbReference type="Rhea" id="RHEA-COMP:13180"/>
        <dbReference type="Rhea" id="RHEA-COMP:16897"/>
        <dbReference type="Rhea" id="RHEA-COMP:17067"/>
        <dbReference type="ChEBI" id="CHEBI:15378"/>
        <dbReference type="ChEBI" id="CHEBI:136412"/>
        <dbReference type="ChEBI" id="CHEBI:157695"/>
        <dbReference type="ChEBI" id="CHEBI:167181"/>
        <dbReference type="EC" id="4.2.99.18"/>
    </reaction>
</comment>
<dbReference type="PROSITE" id="PS51066">
    <property type="entry name" value="ZF_FPG_2"/>
    <property type="match status" value="1"/>
</dbReference>
<keyword evidence="17 23" id="KW-0326">Glycosidase</keyword>
<gene>
    <name evidence="23" type="primary">mutM</name>
    <name evidence="23" type="ORF">E3E12_08575</name>
</gene>
<evidence type="ECO:0000313" key="23">
    <source>
        <dbReference type="EMBL" id="QDH14511.1"/>
    </source>
</evidence>
<evidence type="ECO:0000256" key="19">
    <source>
        <dbReference type="ARBA" id="ARBA00044632"/>
    </source>
</evidence>
<keyword evidence="10 20" id="KW-0863">Zinc-finger</keyword>
<dbReference type="OrthoDB" id="9800855at2"/>
<keyword evidence="14" id="KW-0234">DNA repair</keyword>
<keyword evidence="13" id="KW-0238">DNA-binding</keyword>
<comment type="cofactor">
    <cofactor evidence="2">
        <name>Zn(2+)</name>
        <dbReference type="ChEBI" id="CHEBI:29105"/>
    </cofactor>
</comment>
<evidence type="ECO:0000256" key="4">
    <source>
        <dbReference type="ARBA" id="ARBA00011245"/>
    </source>
</evidence>
<dbReference type="AlphaFoldDB" id="A0A4Y6UDN1"/>
<reference evidence="23 24" key="1">
    <citation type="submission" date="2019-03" db="EMBL/GenBank/DDBJ databases">
        <title>The complete genome sequence of Swingsia_sp. F3b2 LMG30590(T).</title>
        <authorList>
            <person name="Chua K.-O."/>
            <person name="Chan K.-G."/>
            <person name="See-Too W.-S."/>
        </authorList>
    </citation>
    <scope>NUCLEOTIDE SEQUENCE [LARGE SCALE GENOMIC DNA]</scope>
    <source>
        <strain evidence="23 24">F3b2</strain>
    </source>
</reference>
<dbReference type="InterPro" id="IPR010979">
    <property type="entry name" value="Ribosomal_uS13-like_H2TH"/>
</dbReference>
<evidence type="ECO:0000256" key="7">
    <source>
        <dbReference type="ARBA" id="ARBA00016240"/>
    </source>
</evidence>
<name>A0A4Y6UDN1_9PROT</name>
<evidence type="ECO:0000256" key="15">
    <source>
        <dbReference type="ARBA" id="ARBA00023239"/>
    </source>
</evidence>
<keyword evidence="15 23" id="KW-0456">Lyase</keyword>
<evidence type="ECO:0000256" key="18">
    <source>
        <dbReference type="ARBA" id="ARBA00030638"/>
    </source>
</evidence>
<evidence type="ECO:0000256" key="3">
    <source>
        <dbReference type="ARBA" id="ARBA00009409"/>
    </source>
</evidence>
<evidence type="ECO:0000256" key="5">
    <source>
        <dbReference type="ARBA" id="ARBA00012024"/>
    </source>
</evidence>
<dbReference type="NCBIfam" id="NF002211">
    <property type="entry name" value="PRK01103.1"/>
    <property type="match status" value="1"/>
</dbReference>
<dbReference type="PROSITE" id="PS51068">
    <property type="entry name" value="FPG_CAT"/>
    <property type="match status" value="1"/>
</dbReference>
<organism evidence="23 24">
    <name type="scientific">Formicincola oecophyllae</name>
    <dbReference type="NCBI Taxonomy" id="2558361"/>
    <lineage>
        <taxon>Bacteria</taxon>
        <taxon>Pseudomonadati</taxon>
        <taxon>Pseudomonadota</taxon>
        <taxon>Alphaproteobacteria</taxon>
        <taxon>Acetobacterales</taxon>
        <taxon>Acetobacteraceae</taxon>
        <taxon>Formicincola</taxon>
    </lineage>
</organism>
<feature type="domain" description="Formamidopyrimidine-DNA glycosylase catalytic" evidence="22">
    <location>
        <begin position="2"/>
        <end position="128"/>
    </location>
</feature>
<dbReference type="Gene3D" id="3.20.190.10">
    <property type="entry name" value="MutM-like, N-terminal"/>
    <property type="match status" value="1"/>
</dbReference>
<dbReference type="EC" id="3.2.2.23" evidence="5"/>
<evidence type="ECO:0000256" key="12">
    <source>
        <dbReference type="ARBA" id="ARBA00022833"/>
    </source>
</evidence>
<comment type="subunit">
    <text evidence="4">Monomer.</text>
</comment>
<keyword evidence="11 23" id="KW-0378">Hydrolase</keyword>
<dbReference type="SUPFAM" id="SSF81624">
    <property type="entry name" value="N-terminal domain of MutM-like DNA repair proteins"/>
    <property type="match status" value="1"/>
</dbReference>
<sequence>MPELPEVEVAMKGIKAAFEGATLAQLQLGPYGLRRPFDPRTRQLRGQRLGRVRRLAKYILLDFEDPQPKSPGGEGAGWSLALHLGMSGRALVTTTDSALGRHDHVVLDFTLPQGGQGRLVVTDPRRFGALDLLQRPVEGHPPFNALGPDPLEPGFTKAALAVACKGRRAPIKNLLLDQKAVVGLGNIYVCEALFRAAIHPAQPACTLRPSQLAKLHAVIPPLLRQAVAAGGSTLRDHAGTDGRPGAFQQLHQVYGREGQPCVLGGAPHGTIKRMVQAGRSTFHCPTCQPPGTWEAGT</sequence>
<evidence type="ECO:0000256" key="14">
    <source>
        <dbReference type="ARBA" id="ARBA00023204"/>
    </source>
</evidence>
<dbReference type="CDD" id="cd08966">
    <property type="entry name" value="EcFpg-like_N"/>
    <property type="match status" value="1"/>
</dbReference>
<keyword evidence="12" id="KW-0862">Zinc</keyword>
<evidence type="ECO:0000256" key="17">
    <source>
        <dbReference type="ARBA" id="ARBA00023295"/>
    </source>
</evidence>
<evidence type="ECO:0000256" key="1">
    <source>
        <dbReference type="ARBA" id="ARBA00001668"/>
    </source>
</evidence>
<keyword evidence="8" id="KW-0479">Metal-binding</keyword>
<dbReference type="Gene3D" id="1.10.8.50">
    <property type="match status" value="1"/>
</dbReference>
<dbReference type="KEGG" id="swf:E3E12_08575"/>
<dbReference type="InterPro" id="IPR015886">
    <property type="entry name" value="H2TH_FPG"/>
</dbReference>
<dbReference type="InterPro" id="IPR012319">
    <property type="entry name" value="FPG_cat"/>
</dbReference>
<keyword evidence="9" id="KW-0227">DNA damage</keyword>
<evidence type="ECO:0000256" key="6">
    <source>
        <dbReference type="ARBA" id="ARBA00012720"/>
    </source>
</evidence>
<dbReference type="SUPFAM" id="SSF46946">
    <property type="entry name" value="S13-like H2TH domain"/>
    <property type="match status" value="1"/>
</dbReference>
<evidence type="ECO:0000313" key="24">
    <source>
        <dbReference type="Proteomes" id="UP000318709"/>
    </source>
</evidence>
<evidence type="ECO:0000256" key="20">
    <source>
        <dbReference type="PROSITE-ProRule" id="PRU00391"/>
    </source>
</evidence>
<evidence type="ECO:0000256" key="8">
    <source>
        <dbReference type="ARBA" id="ARBA00022723"/>
    </source>
</evidence>
<dbReference type="SMART" id="SM00898">
    <property type="entry name" value="Fapy_DNA_glyco"/>
    <property type="match status" value="1"/>
</dbReference>
<dbReference type="EMBL" id="CP038231">
    <property type="protein sequence ID" value="QDH14511.1"/>
    <property type="molecule type" value="Genomic_DNA"/>
</dbReference>
<accession>A0A4Y6UDN1</accession>
<evidence type="ECO:0000256" key="10">
    <source>
        <dbReference type="ARBA" id="ARBA00022771"/>
    </source>
</evidence>
<dbReference type="GO" id="GO:0034039">
    <property type="term" value="F:8-oxo-7,8-dihydroguanine DNA N-glycosylase activity"/>
    <property type="evidence" value="ECO:0007669"/>
    <property type="project" value="TreeGrafter"/>
</dbReference>
<evidence type="ECO:0000256" key="9">
    <source>
        <dbReference type="ARBA" id="ARBA00022763"/>
    </source>
</evidence>
<keyword evidence="24" id="KW-1185">Reference proteome</keyword>
<evidence type="ECO:0000256" key="2">
    <source>
        <dbReference type="ARBA" id="ARBA00001947"/>
    </source>
</evidence>
<protein>
    <recommendedName>
        <fullName evidence="7">Formamidopyrimidine-DNA glycosylase</fullName>
        <ecNumber evidence="5">3.2.2.23</ecNumber>
        <ecNumber evidence="6">4.2.99.18</ecNumber>
    </recommendedName>
    <alternativeName>
        <fullName evidence="18">DNA-(apurinic or apyrimidinic site) lyase MutM</fullName>
    </alternativeName>
</protein>
<feature type="domain" description="FPG-type" evidence="21">
    <location>
        <begin position="252"/>
        <end position="289"/>
    </location>
</feature>
<dbReference type="InterPro" id="IPR020629">
    <property type="entry name" value="FPG_Glyclase"/>
</dbReference>